<name>A0AAN7HCW6_9PEZI</name>
<dbReference type="InterPro" id="IPR001841">
    <property type="entry name" value="Znf_RING"/>
</dbReference>
<keyword evidence="2" id="KW-0808">Transferase</keyword>
<feature type="region of interest" description="Disordered" evidence="7">
    <location>
        <begin position="1523"/>
        <end position="1555"/>
    </location>
</feature>
<evidence type="ECO:0000256" key="7">
    <source>
        <dbReference type="SAM" id="MobiDB-lite"/>
    </source>
</evidence>
<dbReference type="GO" id="GO:0032259">
    <property type="term" value="P:methylation"/>
    <property type="evidence" value="ECO:0007669"/>
    <property type="project" value="UniProtKB-KW"/>
</dbReference>
<dbReference type="GO" id="GO:0006281">
    <property type="term" value="P:DNA repair"/>
    <property type="evidence" value="ECO:0007669"/>
    <property type="project" value="TreeGrafter"/>
</dbReference>
<feature type="compositionally biased region" description="Acidic residues" evidence="7">
    <location>
        <begin position="57"/>
        <end position="68"/>
    </location>
</feature>
<organism evidence="9 10">
    <name type="scientific">Achaetomium macrosporum</name>
    <dbReference type="NCBI Taxonomy" id="79813"/>
    <lineage>
        <taxon>Eukaryota</taxon>
        <taxon>Fungi</taxon>
        <taxon>Dikarya</taxon>
        <taxon>Ascomycota</taxon>
        <taxon>Pezizomycotina</taxon>
        <taxon>Sordariomycetes</taxon>
        <taxon>Sordariomycetidae</taxon>
        <taxon>Sordariales</taxon>
        <taxon>Chaetomiaceae</taxon>
        <taxon>Achaetomium</taxon>
    </lineage>
</organism>
<dbReference type="GO" id="GO:0016787">
    <property type="term" value="F:hydrolase activity"/>
    <property type="evidence" value="ECO:0007669"/>
    <property type="project" value="UniProtKB-KW"/>
</dbReference>
<reference evidence="9" key="1">
    <citation type="journal article" date="2023" name="Mol. Phylogenet. Evol.">
        <title>Genome-scale phylogeny and comparative genomics of the fungal order Sordariales.</title>
        <authorList>
            <person name="Hensen N."/>
            <person name="Bonometti L."/>
            <person name="Westerberg I."/>
            <person name="Brannstrom I.O."/>
            <person name="Guillou S."/>
            <person name="Cros-Aarteil S."/>
            <person name="Calhoun S."/>
            <person name="Haridas S."/>
            <person name="Kuo A."/>
            <person name="Mondo S."/>
            <person name="Pangilinan J."/>
            <person name="Riley R."/>
            <person name="LaButti K."/>
            <person name="Andreopoulos B."/>
            <person name="Lipzen A."/>
            <person name="Chen C."/>
            <person name="Yan M."/>
            <person name="Daum C."/>
            <person name="Ng V."/>
            <person name="Clum A."/>
            <person name="Steindorff A."/>
            <person name="Ohm R.A."/>
            <person name="Martin F."/>
            <person name="Silar P."/>
            <person name="Natvig D.O."/>
            <person name="Lalanne C."/>
            <person name="Gautier V."/>
            <person name="Ament-Velasquez S.L."/>
            <person name="Kruys A."/>
            <person name="Hutchinson M.I."/>
            <person name="Powell A.J."/>
            <person name="Barry K."/>
            <person name="Miller A.N."/>
            <person name="Grigoriev I.V."/>
            <person name="Debuchy R."/>
            <person name="Gladieux P."/>
            <person name="Hiltunen Thoren M."/>
            <person name="Johannesson H."/>
        </authorList>
    </citation>
    <scope>NUCLEOTIDE SEQUENCE</scope>
    <source>
        <strain evidence="9">CBS 532.94</strain>
    </source>
</reference>
<dbReference type="Pfam" id="PF00176">
    <property type="entry name" value="SNF2-rel_dom"/>
    <property type="match status" value="1"/>
</dbReference>
<dbReference type="PANTHER" id="PTHR45626">
    <property type="entry name" value="TRANSCRIPTION TERMINATION FACTOR 2-RELATED"/>
    <property type="match status" value="1"/>
</dbReference>
<keyword evidence="6" id="KW-0863">Zinc-finger</keyword>
<dbReference type="SUPFAM" id="SSF52540">
    <property type="entry name" value="P-loop containing nucleoside triphosphate hydrolases"/>
    <property type="match status" value="2"/>
</dbReference>
<evidence type="ECO:0000256" key="2">
    <source>
        <dbReference type="ARBA" id="ARBA00022679"/>
    </source>
</evidence>
<dbReference type="Pfam" id="PF00145">
    <property type="entry name" value="DNA_methylase"/>
    <property type="match status" value="1"/>
</dbReference>
<feature type="region of interest" description="Disordered" evidence="7">
    <location>
        <begin position="229"/>
        <end position="263"/>
    </location>
</feature>
<feature type="region of interest" description="Disordered" evidence="7">
    <location>
        <begin position="1"/>
        <end position="79"/>
    </location>
</feature>
<dbReference type="InterPro" id="IPR001525">
    <property type="entry name" value="C5_MeTfrase"/>
</dbReference>
<proteinExistence type="predicted"/>
<accession>A0AAN7HCW6</accession>
<comment type="caution">
    <text evidence="9">The sequence shown here is derived from an EMBL/GenBank/DDBJ whole genome shotgun (WGS) entry which is preliminary data.</text>
</comment>
<evidence type="ECO:0000313" key="10">
    <source>
        <dbReference type="Proteomes" id="UP001303760"/>
    </source>
</evidence>
<evidence type="ECO:0000313" key="9">
    <source>
        <dbReference type="EMBL" id="KAK4240227.1"/>
    </source>
</evidence>
<evidence type="ECO:0000256" key="1">
    <source>
        <dbReference type="ARBA" id="ARBA00022603"/>
    </source>
</evidence>
<dbReference type="CDD" id="cd18793">
    <property type="entry name" value="SF2_C_SNF"/>
    <property type="match status" value="1"/>
</dbReference>
<keyword evidence="10" id="KW-1185">Reference proteome</keyword>
<dbReference type="GO" id="GO:0008270">
    <property type="term" value="F:zinc ion binding"/>
    <property type="evidence" value="ECO:0007669"/>
    <property type="project" value="UniProtKB-KW"/>
</dbReference>
<dbReference type="InterPro" id="IPR050628">
    <property type="entry name" value="SNF2_RAD54_helicase_TF"/>
</dbReference>
<sequence>MSGQKSRAPRAGRRKRAASEVSDVAGQNIDGGGRVLRKRQKVAPKDPESSSSSANEAADDDSYADDSFGESAEKPKVRIDRSLKPISDPREMIEDMVARLKPEALKKSPVKLTVATICSGTDAPIFALNLLQDGLRALGFGAGLVYEQLFSCEIEPFKQGFIRRNLPHGTPIFRDVVEMARAGPNGLAMTAGGSKEPVPDREQKQLDLLFAGCSCVDYSNMNTNKPDGCVPSLDRHLKRQPKSKAPKTARGKGEAEGEEDSASPVQIDEAFINDLDPALDELLDSKAGESARTFFAAVKLITDLRPRFVVLENVCGAPWDMYTKQIFPKICYVARRVRVDSKDFYIPQTRQRGYLVAIDAQHFGTDLATKIADEWSVQLLRCKRPPSVAITDFLQPSDDPSMIQARADMESKAASENVNWALCSLRHTDARHTYGLRRDDNPFSKKVMRNGRLIYACYPSHSWMRFWRIQVPRIIDVLDIAFAVTNGKGVDLGYKTAMIDVSQNVDRNNYVRNGAVGNFGIVGCITPTGLPIITDQLRPVTGTETLALQGLPVDELVISTETQAQLRDLAGNAMTLTVVSAVTLSLLFAATRIAPERLSRMPSTHPRPGLYLQAPQDKSLAAGRASIATIDVGLLLAVAEKMRRVCYCPRPASEVFLCSACGVTACAVCRGNPAHDFGTKPVAGPELSVERGKVQLKNLLPNAVALYLPPSIVPDKNGRYGSAAYDALAGRHMYYFDAIRVTEVVTVCYKAAKTIARLVLSSDSACCWYIYFAPWHPDRTQLSASFDVSQPIARGQLPKGAAVPQWSFWVPKEIKLKLQLATNAAGALVASNLSFAGHHGSDPSLLAWKRIVEEKVCGAYFHHPNCGTPGCALRIRQSSVPAATVFMMWESEALRDPSEDHFVWTDTARRTETRKMEPHEYREVFLRANPRLTWTNIGSDPGPIDVSWSGYWSSASEPSDAPNLGCANLTPIGDMVQIHWASAETIRHAACHALGQDPVTSMPVLAAITATFRGFPKPTTRVAKIDTRTTNNDYFVIPASSYDGFLRMFAFLSAEVRVSKAPEHLAAFPHLCGEWVPVGHCRVCSVTPPDIALYAPQRRKKGGFLIEDPDQAGLFERQYQELPRAVAVAARLLPGDNDDNGESTVDMRLMMQPKTLVSRALAYLIQAHPTATRGRLALISHANTTFRVMLDYASPSITGLTPFAESLRPCGRKFNPGIDLTKKYVLPSDGPPRFSRKNVTHELRPSQKEAVNWMLQRERVPLDFVKSEIEEEVVAPLNLRVVGKAEWANSFPYSSRGGVIAHDIGYGKTVVTLALLDYMRDFDENEYIAERREKVDGAWATELSGYFRHFRDTDPVLAGAETGPFFRHLSATLVIVPKHITDQWAQEAAKFLGLEHPKVLVIKTAKAFYDPLKLEDVQEAEIIIVSSAVFTNGFMDRLQKIAGRGPDYPKGLPGRALEIWYQQALRNHRILTACYLAGRAAEIRHAELISKIRNIFRKLVEKQQAEINELVSKQVQEINRKEVNKAANKKGKRAAARTGPEQETGDNAEQEASSKLDTKDWDISWLHNCSFARVIWDECSYDDDNYIRLFVANAVANAKWLISGTPKLFALEQVCNMATAFGIHVARPEPRMMPGLPAVTKGPELHPMTKSEEFHVFASRIRSVAVASERHSRGQAFVACYFRANRLEEEMGRGVEEHVLPVNMTASISVRYHLLNQEMFDAGYDYAALPPHAREWVTVKGSDFEGRDGQAAAKMLMGLLACGLARGTASISTCSQQLSEQIQILRNRMKLLWDKVMWFRRWMLALHEEGAQLDRWVQDTLARVDAMCSNLTKALSGERGFEDFDGIDMFQHEAAVVAGLREPKQLDAPDPDSLRTECGRHFTGEWPKRYSITKALYTWIDFFKVDEGAPKKFTDTLNKKQLRLLAEDICCLRYKVDPHARPLNGLNRRLPELAFPESRAIPGNIEDLAELDRRELDRWAEDELRRFVCACMQSPEKTAPRTWEQERADFQRTSDVPKTRQALQQRFTELNLCFHGGLAIDDLQKLLWQHENCSAAFENYRDGRAAPDRDLKLATIGEMEAMHAELKRTLAHLNRTTEDFRATWRESKFVAAYLSLACADDKDSAVSWKRCGGCRQPLKSASSSFLVVGCGHFLCHECKSAAEFYCPAKGCPAFIHQRPVLQCSEVPRASDGEGRAKADHVVDLIKNEIPPEDYVLVFGQYGAFIDALDKAIKDAGLECLNLAGLNDDMISKRLEDFKKKEAGRILLLDMDSETSAGSNLTIASHVIFASPYMHDDEEHQIRTVLQARGRCIRTGQTKTVHVYHFMVSGTIEEENLRKFGRVSPDVRKFFGPDEEEG</sequence>
<dbReference type="InterPro" id="IPR029063">
    <property type="entry name" value="SAM-dependent_MTases_sf"/>
</dbReference>
<protein>
    <recommendedName>
        <fullName evidence="8">RING-type domain-containing protein</fullName>
    </recommendedName>
</protein>
<dbReference type="PROSITE" id="PS50089">
    <property type="entry name" value="ZF_RING_2"/>
    <property type="match status" value="1"/>
</dbReference>
<evidence type="ECO:0000256" key="4">
    <source>
        <dbReference type="ARBA" id="ARBA00022801"/>
    </source>
</evidence>
<evidence type="ECO:0000256" key="5">
    <source>
        <dbReference type="ARBA" id="ARBA00022840"/>
    </source>
</evidence>
<dbReference type="EMBL" id="MU860045">
    <property type="protein sequence ID" value="KAK4240227.1"/>
    <property type="molecule type" value="Genomic_DNA"/>
</dbReference>
<dbReference type="Gene3D" id="3.40.50.150">
    <property type="entry name" value="Vaccinia Virus protein VP39"/>
    <property type="match status" value="1"/>
</dbReference>
<dbReference type="InterPro" id="IPR027417">
    <property type="entry name" value="P-loop_NTPase"/>
</dbReference>
<feature type="compositionally biased region" description="Basic residues" evidence="7">
    <location>
        <begin position="236"/>
        <end position="250"/>
    </location>
</feature>
<dbReference type="GO" id="GO:0008094">
    <property type="term" value="F:ATP-dependent activity, acting on DNA"/>
    <property type="evidence" value="ECO:0007669"/>
    <property type="project" value="TreeGrafter"/>
</dbReference>
<keyword evidence="6" id="KW-0479">Metal-binding</keyword>
<feature type="compositionally biased region" description="Basic residues" evidence="7">
    <location>
        <begin position="7"/>
        <end position="16"/>
    </location>
</feature>
<dbReference type="PANTHER" id="PTHR45626:SF26">
    <property type="entry name" value="FAMILY HELICASE, PUTATIVE (AFU_ORTHOLOGUE AFUA_2G09120)-RELATED"/>
    <property type="match status" value="1"/>
</dbReference>
<dbReference type="Proteomes" id="UP001303760">
    <property type="component" value="Unassembled WGS sequence"/>
</dbReference>
<dbReference type="SUPFAM" id="SSF53335">
    <property type="entry name" value="S-adenosyl-L-methionine-dependent methyltransferases"/>
    <property type="match status" value="1"/>
</dbReference>
<dbReference type="InterPro" id="IPR049730">
    <property type="entry name" value="SNF2/RAD54-like_C"/>
</dbReference>
<dbReference type="GO" id="GO:0008168">
    <property type="term" value="F:methyltransferase activity"/>
    <property type="evidence" value="ECO:0007669"/>
    <property type="project" value="UniProtKB-KW"/>
</dbReference>
<dbReference type="Gene3D" id="3.40.50.300">
    <property type="entry name" value="P-loop containing nucleotide triphosphate hydrolases"/>
    <property type="match status" value="2"/>
</dbReference>
<reference evidence="9" key="2">
    <citation type="submission" date="2023-05" db="EMBL/GenBank/DDBJ databases">
        <authorList>
            <consortium name="Lawrence Berkeley National Laboratory"/>
            <person name="Steindorff A."/>
            <person name="Hensen N."/>
            <person name="Bonometti L."/>
            <person name="Westerberg I."/>
            <person name="Brannstrom I.O."/>
            <person name="Guillou S."/>
            <person name="Cros-Aarteil S."/>
            <person name="Calhoun S."/>
            <person name="Haridas S."/>
            <person name="Kuo A."/>
            <person name="Mondo S."/>
            <person name="Pangilinan J."/>
            <person name="Riley R."/>
            <person name="Labutti K."/>
            <person name="Andreopoulos B."/>
            <person name="Lipzen A."/>
            <person name="Chen C."/>
            <person name="Yanf M."/>
            <person name="Daum C."/>
            <person name="Ng V."/>
            <person name="Clum A."/>
            <person name="Ohm R."/>
            <person name="Martin F."/>
            <person name="Silar P."/>
            <person name="Natvig D."/>
            <person name="Lalanne C."/>
            <person name="Gautier V."/>
            <person name="Ament-Velasquez S.L."/>
            <person name="Kruys A."/>
            <person name="Hutchinson M.I."/>
            <person name="Powell A.J."/>
            <person name="Barry K."/>
            <person name="Miller A.N."/>
            <person name="Grigoriev I.V."/>
            <person name="Debuchy R."/>
            <person name="Gladieux P."/>
            <person name="Thoren M.H."/>
            <person name="Johannesson H."/>
        </authorList>
    </citation>
    <scope>NUCLEOTIDE SEQUENCE</scope>
    <source>
        <strain evidence="9">CBS 532.94</strain>
    </source>
</reference>
<dbReference type="InterPro" id="IPR000330">
    <property type="entry name" value="SNF2_N"/>
</dbReference>
<keyword evidence="6" id="KW-0862">Zinc</keyword>
<keyword evidence="1" id="KW-0489">Methyltransferase</keyword>
<evidence type="ECO:0000256" key="6">
    <source>
        <dbReference type="PROSITE-ProRule" id="PRU00175"/>
    </source>
</evidence>
<dbReference type="GO" id="GO:0005524">
    <property type="term" value="F:ATP binding"/>
    <property type="evidence" value="ECO:0007669"/>
    <property type="project" value="UniProtKB-KW"/>
</dbReference>
<gene>
    <name evidence="9" type="ORF">C8A03DRAFT_31703</name>
</gene>
<feature type="domain" description="RING-type" evidence="8">
    <location>
        <begin position="2131"/>
        <end position="2167"/>
    </location>
</feature>
<keyword evidence="4" id="KW-0378">Hydrolase</keyword>
<keyword evidence="3" id="KW-0547">Nucleotide-binding</keyword>
<dbReference type="GO" id="GO:0005634">
    <property type="term" value="C:nucleus"/>
    <property type="evidence" value="ECO:0007669"/>
    <property type="project" value="TreeGrafter"/>
</dbReference>
<evidence type="ECO:0000259" key="8">
    <source>
        <dbReference type="PROSITE" id="PS50089"/>
    </source>
</evidence>
<keyword evidence="5" id="KW-0067">ATP-binding</keyword>
<evidence type="ECO:0000256" key="3">
    <source>
        <dbReference type="ARBA" id="ARBA00022741"/>
    </source>
</evidence>